<feature type="domain" description="SprT-like" evidence="2">
    <location>
        <begin position="126"/>
        <end position="248"/>
    </location>
</feature>
<dbReference type="GO" id="GO:0005634">
    <property type="term" value="C:nucleus"/>
    <property type="evidence" value="ECO:0007669"/>
    <property type="project" value="TreeGrafter"/>
</dbReference>
<sequence>MACGKLSEAFERAVRLNESPLKDNANKFWTPQKSRGDPLPARGCWSSARRRPSFLRDSSDSEDEIKTSLKRKPPASRLLTPCTAVKTPSAEDRDAWFLESLSDSTPPEKCRPDALRFRQHFPSSREELASILFSIFNREVFACKLPPGEISWNSRLISTAGRCFNLPNHKYRVELSLKILRNAEQTRDTVLHELCHAAVWCLHNCKRGGHGELWHFWVDRAARRFPKLPPAQRCHDYKHPQARKLTFNL</sequence>
<evidence type="ECO:0000256" key="1">
    <source>
        <dbReference type="SAM" id="MobiDB-lite"/>
    </source>
</evidence>
<keyword evidence="3" id="KW-0482">Metalloprotease</keyword>
<organism evidence="3">
    <name type="scientific">Rhipicephalus microplus</name>
    <name type="common">Cattle tick</name>
    <name type="synonym">Boophilus microplus</name>
    <dbReference type="NCBI Taxonomy" id="6941"/>
    <lineage>
        <taxon>Eukaryota</taxon>
        <taxon>Metazoa</taxon>
        <taxon>Ecdysozoa</taxon>
        <taxon>Arthropoda</taxon>
        <taxon>Chelicerata</taxon>
        <taxon>Arachnida</taxon>
        <taxon>Acari</taxon>
        <taxon>Parasitiformes</taxon>
        <taxon>Ixodida</taxon>
        <taxon>Ixodoidea</taxon>
        <taxon>Ixodidae</taxon>
        <taxon>Rhipicephalinae</taxon>
        <taxon>Rhipicephalus</taxon>
        <taxon>Boophilus</taxon>
    </lineage>
</organism>
<dbReference type="RefSeq" id="XP_037277481.1">
    <property type="nucleotide sequence ID" value="XM_037421584.1"/>
</dbReference>
<dbReference type="Pfam" id="PF10263">
    <property type="entry name" value="SprT-like"/>
    <property type="match status" value="1"/>
</dbReference>
<protein>
    <submittedName>
        <fullName evidence="3">Putative sprt-like metalloprotease ovary overexpressed</fullName>
    </submittedName>
</protein>
<proteinExistence type="predicted"/>
<evidence type="ECO:0000259" key="2">
    <source>
        <dbReference type="SMART" id="SM00731"/>
    </source>
</evidence>
<accession>A0A6M2D328</accession>
<reference evidence="3" key="1">
    <citation type="submission" date="2019-09" db="EMBL/GenBank/DDBJ databases">
        <title>Organ-specific transcriptomic study of the physiology of the cattle tick, Rhipicephalus microplus.</title>
        <authorList>
            <person name="Tirloni L."/>
            <person name="Braz G."/>
            <person name="Gandara A.C.P."/>
            <person name="Sabadin G.A."/>
            <person name="da Silva R.M."/>
            <person name="Guizzo M.G."/>
            <person name="Machado J.A."/>
            <person name="Costa E.P."/>
            <person name="Gomes H.F."/>
            <person name="Moraes J."/>
            <person name="Mota M.B.S."/>
            <person name="Mesquita R.D."/>
            <person name="Alvarenga P.H."/>
            <person name="Alves F."/>
            <person name="Seixas A."/>
            <person name="da Fonseca R.N."/>
            <person name="Fogaca A."/>
            <person name="Logullo C."/>
            <person name="Tanaka A."/>
            <person name="Daffre S."/>
            <person name="Termignoni C."/>
            <person name="Vaz I.S.Jr."/>
            <person name="Oliveira P.L."/>
            <person name="Ribeiro J.M."/>
        </authorList>
    </citation>
    <scope>NUCLEOTIDE SEQUENCE</scope>
    <source>
        <strain evidence="3">Porto Alegre</strain>
    </source>
</reference>
<dbReference type="VEuPathDB" id="VectorBase:LOC119170426"/>
<dbReference type="GO" id="GO:0006974">
    <property type="term" value="P:DNA damage response"/>
    <property type="evidence" value="ECO:0007669"/>
    <property type="project" value="UniProtKB-ARBA"/>
</dbReference>
<dbReference type="SMART" id="SM00731">
    <property type="entry name" value="SprT"/>
    <property type="match status" value="1"/>
</dbReference>
<name>A0A6M2D328_RHIMP</name>
<dbReference type="InterPro" id="IPR006640">
    <property type="entry name" value="SprT-like_domain"/>
</dbReference>
<dbReference type="PANTHER" id="PTHR23099">
    <property type="entry name" value="TRANSCRIPTIONAL REGULATOR"/>
    <property type="match status" value="1"/>
</dbReference>
<dbReference type="OrthoDB" id="6487369at2759"/>
<dbReference type="OMA" id="PLEKNAH"/>
<dbReference type="KEGG" id="rmp:119170426"/>
<evidence type="ECO:0000313" key="3">
    <source>
        <dbReference type="EMBL" id="NOV40120.1"/>
    </source>
</evidence>
<dbReference type="EMBL" id="GHWJ01007383">
    <property type="protein sequence ID" value="NOV40120.1"/>
    <property type="molecule type" value="Transcribed_RNA"/>
</dbReference>
<dbReference type="RefSeq" id="XP_037277483.1">
    <property type="nucleotide sequence ID" value="XM_037421586.1"/>
</dbReference>
<dbReference type="GO" id="GO:0008237">
    <property type="term" value="F:metallopeptidase activity"/>
    <property type="evidence" value="ECO:0007669"/>
    <property type="project" value="UniProtKB-KW"/>
</dbReference>
<feature type="region of interest" description="Disordered" evidence="1">
    <location>
        <begin position="21"/>
        <end position="70"/>
    </location>
</feature>
<dbReference type="GO" id="GO:0006508">
    <property type="term" value="P:proteolysis"/>
    <property type="evidence" value="ECO:0007669"/>
    <property type="project" value="UniProtKB-KW"/>
</dbReference>
<keyword evidence="3" id="KW-0378">Hydrolase</keyword>
<keyword evidence="3" id="KW-0645">Protease</keyword>
<dbReference type="PANTHER" id="PTHR23099:SF0">
    <property type="entry name" value="GERM CELL NUCLEAR ACIDIC PROTEIN"/>
    <property type="match status" value="1"/>
</dbReference>
<dbReference type="RefSeq" id="XP_037277482.1">
    <property type="nucleotide sequence ID" value="XM_037421585.1"/>
</dbReference>
<dbReference type="AlphaFoldDB" id="A0A6M2D328"/>